<name>A0ABN9XFM4_9DINO</name>
<sequence>MARWRVPLTLFYVGVTFGGCLTSARAIHASAGDDGRCRGVVRTDIDTCFPDGGCCPRPVLLKEDVVVGDWYGRIGNNLIQVAHAIFVAKLSGKRSVTLPSSDVDHFGVPTPIGQMFKFPQRLDIELDEEFKSRASCSESTGFYYLLACRGVVRADYTSVLRAYVLPHLAPEARGACEREASNTKHELVIHLRSGDAMFRDPPHPQKSRFAPCAFFEAVADEAEVSFEGVRVITEPDQKHPCLGFFREKNWNFTVQSESLVADGCAFMHADHLAVGAKSTFSDALSMFNPNPVTLYDPFNCHKKKGGQQCSKSGASSIVTRVDYCVDQIEKVRMQVDRTKWMLEYPRDHVLRDKVVCI</sequence>
<feature type="chain" id="PRO_5047282713" evidence="1">
    <location>
        <begin position="27"/>
        <end position="357"/>
    </location>
</feature>
<dbReference type="PROSITE" id="PS51257">
    <property type="entry name" value="PROKAR_LIPOPROTEIN"/>
    <property type="match status" value="1"/>
</dbReference>
<evidence type="ECO:0000313" key="2">
    <source>
        <dbReference type="EMBL" id="CAK0898470.1"/>
    </source>
</evidence>
<organism evidence="2 3">
    <name type="scientific">Prorocentrum cordatum</name>
    <dbReference type="NCBI Taxonomy" id="2364126"/>
    <lineage>
        <taxon>Eukaryota</taxon>
        <taxon>Sar</taxon>
        <taxon>Alveolata</taxon>
        <taxon>Dinophyceae</taxon>
        <taxon>Prorocentrales</taxon>
        <taxon>Prorocentraceae</taxon>
        <taxon>Prorocentrum</taxon>
    </lineage>
</organism>
<feature type="signal peptide" evidence="1">
    <location>
        <begin position="1"/>
        <end position="26"/>
    </location>
</feature>
<proteinExistence type="predicted"/>
<dbReference type="Proteomes" id="UP001189429">
    <property type="component" value="Unassembled WGS sequence"/>
</dbReference>
<gene>
    <name evidence="2" type="ORF">PCOR1329_LOCUS76312</name>
</gene>
<accession>A0ABN9XFM4</accession>
<dbReference type="EMBL" id="CAUYUJ010020478">
    <property type="protein sequence ID" value="CAK0898470.1"/>
    <property type="molecule type" value="Genomic_DNA"/>
</dbReference>
<keyword evidence="1" id="KW-0732">Signal</keyword>
<reference evidence="2" key="1">
    <citation type="submission" date="2023-10" db="EMBL/GenBank/DDBJ databases">
        <authorList>
            <person name="Chen Y."/>
            <person name="Shah S."/>
            <person name="Dougan E. K."/>
            <person name="Thang M."/>
            <person name="Chan C."/>
        </authorList>
    </citation>
    <scope>NUCLEOTIDE SEQUENCE [LARGE SCALE GENOMIC DNA]</scope>
</reference>
<protein>
    <submittedName>
        <fullName evidence="2">Uncharacterized protein</fullName>
    </submittedName>
</protein>
<keyword evidence="3" id="KW-1185">Reference proteome</keyword>
<evidence type="ECO:0000313" key="3">
    <source>
        <dbReference type="Proteomes" id="UP001189429"/>
    </source>
</evidence>
<evidence type="ECO:0000256" key="1">
    <source>
        <dbReference type="SAM" id="SignalP"/>
    </source>
</evidence>
<comment type="caution">
    <text evidence="2">The sequence shown here is derived from an EMBL/GenBank/DDBJ whole genome shotgun (WGS) entry which is preliminary data.</text>
</comment>